<dbReference type="GO" id="GO:0003677">
    <property type="term" value="F:DNA binding"/>
    <property type="evidence" value="ECO:0007669"/>
    <property type="project" value="UniProtKB-UniRule"/>
</dbReference>
<dbReference type="PROSITE" id="PS50977">
    <property type="entry name" value="HTH_TETR_2"/>
    <property type="match status" value="1"/>
</dbReference>
<dbReference type="AlphaFoldDB" id="A0A940MCZ8"/>
<dbReference type="RefSeq" id="WP_209340748.1">
    <property type="nucleotide sequence ID" value="NZ_JAGIQL010000058.1"/>
</dbReference>
<accession>A0A940MCZ8</accession>
<feature type="DNA-binding region" description="H-T-H motif" evidence="2">
    <location>
        <begin position="43"/>
        <end position="62"/>
    </location>
</feature>
<dbReference type="SUPFAM" id="SSF46689">
    <property type="entry name" value="Homeodomain-like"/>
    <property type="match status" value="1"/>
</dbReference>
<sequence length="221" mass="22978">MVIPPLVRPYRGTPAQDRVAQRREALLDAALHVFDADGWSGVSARRVCDEAGLTRRYFYESFEDVDALMGALFEEITGEVRAAVRTVVAAADAPPADLARRAVSRGLDVLMAVPAKGRFVASAQSAGGAVAAHRARALDDLASIVERGFIAEHVDAAPPLGAAPPVGSGQARVAAVAVVGAVLRIIDSWLGGELDVTRDEAVAWSTAAGLGAMAAVTTAQR</sequence>
<evidence type="ECO:0000313" key="5">
    <source>
        <dbReference type="Proteomes" id="UP000670475"/>
    </source>
</evidence>
<comment type="caution">
    <text evidence="4">The sequence shown here is derived from an EMBL/GenBank/DDBJ whole genome shotgun (WGS) entry which is preliminary data.</text>
</comment>
<evidence type="ECO:0000313" key="4">
    <source>
        <dbReference type="EMBL" id="MBP0459004.1"/>
    </source>
</evidence>
<evidence type="ECO:0000256" key="2">
    <source>
        <dbReference type="PROSITE-ProRule" id="PRU00335"/>
    </source>
</evidence>
<dbReference type="InterPro" id="IPR001647">
    <property type="entry name" value="HTH_TetR"/>
</dbReference>
<protein>
    <submittedName>
        <fullName evidence="4">TetR/AcrR family transcriptional regulator</fullName>
    </submittedName>
</protein>
<dbReference type="Gene3D" id="1.10.357.10">
    <property type="entry name" value="Tetracycline Repressor, domain 2"/>
    <property type="match status" value="1"/>
</dbReference>
<dbReference type="Pfam" id="PF00440">
    <property type="entry name" value="TetR_N"/>
    <property type="match status" value="1"/>
</dbReference>
<name>A0A940MCZ8_9ACTN</name>
<dbReference type="InterPro" id="IPR050692">
    <property type="entry name" value="HTH_transcr_repressor_FabR"/>
</dbReference>
<organism evidence="4 5">
    <name type="scientific">Streptomyces montanisoli</name>
    <dbReference type="NCBI Taxonomy" id="2798581"/>
    <lineage>
        <taxon>Bacteria</taxon>
        <taxon>Bacillati</taxon>
        <taxon>Actinomycetota</taxon>
        <taxon>Actinomycetes</taxon>
        <taxon>Kitasatosporales</taxon>
        <taxon>Streptomycetaceae</taxon>
        <taxon>Streptomyces</taxon>
    </lineage>
</organism>
<evidence type="ECO:0000259" key="3">
    <source>
        <dbReference type="PROSITE" id="PS50977"/>
    </source>
</evidence>
<gene>
    <name evidence="4" type="ORF">JFN87_16055</name>
</gene>
<dbReference type="InterPro" id="IPR009057">
    <property type="entry name" value="Homeodomain-like_sf"/>
</dbReference>
<dbReference type="EMBL" id="JAGIQL010000058">
    <property type="protein sequence ID" value="MBP0459004.1"/>
    <property type="molecule type" value="Genomic_DNA"/>
</dbReference>
<evidence type="ECO:0000256" key="1">
    <source>
        <dbReference type="ARBA" id="ARBA00023125"/>
    </source>
</evidence>
<feature type="domain" description="HTH tetR-type" evidence="3">
    <location>
        <begin position="20"/>
        <end position="80"/>
    </location>
</feature>
<reference evidence="4" key="1">
    <citation type="submission" date="2021-03" db="EMBL/GenBank/DDBJ databases">
        <title>Whole genome sequence of Streptomyces bomunensis MMS17-BM035.</title>
        <authorList>
            <person name="Lee J.H."/>
        </authorList>
    </citation>
    <scope>NUCLEOTIDE SEQUENCE</scope>
    <source>
        <strain evidence="4">MMS17-BM035</strain>
    </source>
</reference>
<dbReference type="Proteomes" id="UP000670475">
    <property type="component" value="Unassembled WGS sequence"/>
</dbReference>
<dbReference type="PANTHER" id="PTHR47752:SF1">
    <property type="entry name" value="HTH-TYPE TRANSCRIPTIONAL REPRESSOR FABR"/>
    <property type="match status" value="1"/>
</dbReference>
<keyword evidence="1 2" id="KW-0238">DNA-binding</keyword>
<dbReference type="PANTHER" id="PTHR47752">
    <property type="entry name" value="HTH-TYPE TRANSCRIPTIONAL REPRESSOR FABR"/>
    <property type="match status" value="1"/>
</dbReference>
<keyword evidence="5" id="KW-1185">Reference proteome</keyword>
<proteinExistence type="predicted"/>